<dbReference type="InterPro" id="IPR003673">
    <property type="entry name" value="CoA-Trfase_fam_III"/>
</dbReference>
<gene>
    <name evidence="3" type="ORF">Tbon_11545</name>
</gene>
<dbReference type="GO" id="GO:0016740">
    <property type="term" value="F:transferase activity"/>
    <property type="evidence" value="ECO:0007669"/>
    <property type="project" value="UniProtKB-KW"/>
</dbReference>
<dbReference type="EMBL" id="CP042829">
    <property type="protein sequence ID" value="QFG03894.1"/>
    <property type="molecule type" value="Genomic_DNA"/>
</dbReference>
<reference evidence="3 4" key="2">
    <citation type="submission" date="2019-10" db="EMBL/GenBank/DDBJ databases">
        <title>Thermopilla bonchosmolovskayae gen. nov., sp. nov., a moderately thermophilic Chloroflexi bacterium from a Chukotka hot spring (Arctic, Russia), representing a novel classis Thermopillaia, which include previously uncultivated lineage OLB14.</title>
        <authorList>
            <person name="Kochetkova T.V."/>
            <person name="Zayulina K.S."/>
            <person name="Zhigarkov V.S."/>
            <person name="Minaev N.V."/>
            <person name="Novikov A."/>
            <person name="Toshchakov S.V."/>
            <person name="Elcheninov A.G."/>
            <person name="Kublanov I.V."/>
        </authorList>
    </citation>
    <scope>NUCLEOTIDE SEQUENCE [LARGE SCALE GENOMIC DNA]</scope>
    <source>
        <strain evidence="3 4">3753O</strain>
    </source>
</reference>
<dbReference type="InterPro" id="IPR023606">
    <property type="entry name" value="CoA-Trfase_III_dom_1_sf"/>
</dbReference>
<evidence type="ECO:0000313" key="4">
    <source>
        <dbReference type="Proteomes" id="UP000326331"/>
    </source>
</evidence>
<evidence type="ECO:0000256" key="2">
    <source>
        <dbReference type="SAM" id="MobiDB-lite"/>
    </source>
</evidence>
<keyword evidence="1 3" id="KW-0808">Transferase</keyword>
<dbReference type="InterPro" id="IPR050483">
    <property type="entry name" value="CoA-transferase_III_domain"/>
</dbReference>
<reference evidence="3 4" key="1">
    <citation type="submission" date="2019-08" db="EMBL/GenBank/DDBJ databases">
        <authorList>
            <person name="Toschakov S.V."/>
        </authorList>
    </citation>
    <scope>NUCLEOTIDE SEQUENCE [LARGE SCALE GENOMIC DNA]</scope>
    <source>
        <strain evidence="3 4">3753O</strain>
    </source>
</reference>
<dbReference type="SUPFAM" id="SSF89796">
    <property type="entry name" value="CoA-transferase family III (CaiB/BaiF)"/>
    <property type="match status" value="1"/>
</dbReference>
<dbReference type="Gene3D" id="3.30.1540.10">
    <property type="entry name" value="formyl-coa transferase, domain 3"/>
    <property type="match status" value="2"/>
</dbReference>
<evidence type="ECO:0000256" key="1">
    <source>
        <dbReference type="ARBA" id="ARBA00022679"/>
    </source>
</evidence>
<protein>
    <submittedName>
        <fullName evidence="3">CoA transferase</fullName>
    </submittedName>
</protein>
<accession>A0ABX6C4Z8</accession>
<dbReference type="PANTHER" id="PTHR48207">
    <property type="entry name" value="SUCCINATE--HYDROXYMETHYLGLUTARATE COA-TRANSFERASE"/>
    <property type="match status" value="1"/>
</dbReference>
<dbReference type="Pfam" id="PF02515">
    <property type="entry name" value="CoA_transf_3"/>
    <property type="match status" value="1"/>
</dbReference>
<feature type="region of interest" description="Disordered" evidence="2">
    <location>
        <begin position="1"/>
        <end position="33"/>
    </location>
</feature>
<name>A0ABX6C4Z8_9CHLR</name>
<evidence type="ECO:0000313" key="3">
    <source>
        <dbReference type="EMBL" id="QFG03894.1"/>
    </source>
</evidence>
<proteinExistence type="predicted"/>
<dbReference type="InterPro" id="IPR044855">
    <property type="entry name" value="CoA-Trfase_III_dom3_sf"/>
</dbReference>
<organism evidence="3 4">
    <name type="scientific">Tepidiforma bonchosmolovskayae</name>
    <dbReference type="NCBI Taxonomy" id="2601677"/>
    <lineage>
        <taxon>Bacteria</taxon>
        <taxon>Bacillati</taxon>
        <taxon>Chloroflexota</taxon>
        <taxon>Tepidiformia</taxon>
        <taxon>Tepidiformales</taxon>
        <taxon>Tepidiformaceae</taxon>
        <taxon>Tepidiforma</taxon>
    </lineage>
</organism>
<sequence length="455" mass="51342">MRAPRARTPGAPPAPPQDGDLTVPEQPPPPLKKPFEGIRVADFAWVGVGPLVSKYLADHGAEVIRIESATYPETLRRAGPFVDDVPDLDGSGYFANFNSSKLGVTVNFKHPKGPDLVRRLLAHCDVVTESYTPGTMARFGFDYESVRQIRPDVIMISMPLYGQTGPWAHYAGYGHVLQAAAGFNHFTGWEDGPPIGTGVAYTDFLVPHFAAIALIAALDYRRRTGQGQYIDFSQFEAAIHGLWTAILDWTVNGHEQTRLGNHDLEAAPHNAYRCRDGRWVVIACETEKHWEGLKAALGRPEWCDMERMRRRWQRINEQKEIDRHLTFWFEDFTRLPSESALQVEEGVEGPPVRKYTTEEVVQLFQSFGVPCGIVQSPEEMHADPQLAHRRHYWKLEHPRMGLRTYDSPAFKLSKTPAELTRPAPLLGEHNEYVFKQVVGLSDEEFVNLMAEGVFE</sequence>
<dbReference type="PANTHER" id="PTHR48207:SF3">
    <property type="entry name" value="SUCCINATE--HYDROXYMETHYLGLUTARATE COA-TRANSFERASE"/>
    <property type="match status" value="1"/>
</dbReference>
<dbReference type="Gene3D" id="3.40.50.10540">
    <property type="entry name" value="Crotonobetainyl-coa:carnitine coa-transferase, domain 1"/>
    <property type="match status" value="2"/>
</dbReference>
<keyword evidence="4" id="KW-1185">Reference proteome</keyword>
<dbReference type="Proteomes" id="UP000326331">
    <property type="component" value="Chromosome"/>
</dbReference>